<dbReference type="Proteomes" id="UP000670475">
    <property type="component" value="Unassembled WGS sequence"/>
</dbReference>
<gene>
    <name evidence="2" type="ORF">JFN87_20745</name>
</gene>
<dbReference type="InterPro" id="IPR051531">
    <property type="entry name" value="N-acetyltransferase"/>
</dbReference>
<accession>A0A940MJX9</accession>
<organism evidence="2 3">
    <name type="scientific">Streptomyces montanisoli</name>
    <dbReference type="NCBI Taxonomy" id="2798581"/>
    <lineage>
        <taxon>Bacteria</taxon>
        <taxon>Bacillati</taxon>
        <taxon>Actinomycetota</taxon>
        <taxon>Actinomycetes</taxon>
        <taxon>Kitasatosporales</taxon>
        <taxon>Streptomycetaceae</taxon>
        <taxon>Streptomyces</taxon>
    </lineage>
</organism>
<keyword evidence="3" id="KW-1185">Reference proteome</keyword>
<dbReference type="AlphaFoldDB" id="A0A940MJX9"/>
<protein>
    <submittedName>
        <fullName evidence="2">GNAT family N-acetyltransferase</fullName>
    </submittedName>
</protein>
<dbReference type="Pfam" id="PF13302">
    <property type="entry name" value="Acetyltransf_3"/>
    <property type="match status" value="1"/>
</dbReference>
<dbReference type="SUPFAM" id="SSF55729">
    <property type="entry name" value="Acyl-CoA N-acyltransferases (Nat)"/>
    <property type="match status" value="1"/>
</dbReference>
<name>A0A940MJX9_9ACTN</name>
<evidence type="ECO:0000313" key="3">
    <source>
        <dbReference type="Proteomes" id="UP000670475"/>
    </source>
</evidence>
<feature type="domain" description="N-acetyltransferase" evidence="1">
    <location>
        <begin position="19"/>
        <end position="188"/>
    </location>
</feature>
<dbReference type="Gene3D" id="3.40.630.30">
    <property type="match status" value="1"/>
</dbReference>
<proteinExistence type="predicted"/>
<sequence>MTLLTQWPLAGLRLTTPRLELRLPNPEDLADLAALAADGVHDPAVQPFTVAWTDVTPDERAQSVLQYHWRCWGAWRKEDWELNLAVLRDGVVVGTQGITARDFSVLREVCTGSWLGRTHHHQGLGTEMRAAVLHLAFAGLGAQHAISAAYTHNAASLGVSRKLGYQEDGIERHSVRARPGVLRRLRLTAERWQQHRAVPVGIEGLPGCLPWFGLG</sequence>
<dbReference type="InterPro" id="IPR016181">
    <property type="entry name" value="Acyl_CoA_acyltransferase"/>
</dbReference>
<dbReference type="EMBL" id="JAGIQL010000091">
    <property type="protein sequence ID" value="MBP0459903.1"/>
    <property type="molecule type" value="Genomic_DNA"/>
</dbReference>
<reference evidence="2" key="1">
    <citation type="submission" date="2021-03" db="EMBL/GenBank/DDBJ databases">
        <title>Whole genome sequence of Streptomyces bomunensis MMS17-BM035.</title>
        <authorList>
            <person name="Lee J.H."/>
        </authorList>
    </citation>
    <scope>NUCLEOTIDE SEQUENCE</scope>
    <source>
        <strain evidence="2">MMS17-BM035</strain>
    </source>
</reference>
<dbReference type="PROSITE" id="PS51186">
    <property type="entry name" value="GNAT"/>
    <property type="match status" value="1"/>
</dbReference>
<evidence type="ECO:0000259" key="1">
    <source>
        <dbReference type="PROSITE" id="PS51186"/>
    </source>
</evidence>
<comment type="caution">
    <text evidence="2">The sequence shown here is derived from an EMBL/GenBank/DDBJ whole genome shotgun (WGS) entry which is preliminary data.</text>
</comment>
<dbReference type="GO" id="GO:0016747">
    <property type="term" value="F:acyltransferase activity, transferring groups other than amino-acyl groups"/>
    <property type="evidence" value="ECO:0007669"/>
    <property type="project" value="InterPro"/>
</dbReference>
<dbReference type="InterPro" id="IPR000182">
    <property type="entry name" value="GNAT_dom"/>
</dbReference>
<dbReference type="RefSeq" id="WP_209342094.1">
    <property type="nucleotide sequence ID" value="NZ_JAGIQL010000091.1"/>
</dbReference>
<dbReference type="PANTHER" id="PTHR43792">
    <property type="entry name" value="GNAT FAMILY, PUTATIVE (AFU_ORTHOLOGUE AFUA_3G00765)-RELATED-RELATED"/>
    <property type="match status" value="1"/>
</dbReference>
<evidence type="ECO:0000313" key="2">
    <source>
        <dbReference type="EMBL" id="MBP0459903.1"/>
    </source>
</evidence>